<protein>
    <submittedName>
        <fullName evidence="2">Uncharacterized protein</fullName>
    </submittedName>
</protein>
<reference evidence="2" key="1">
    <citation type="submission" date="2021-01" db="EMBL/GenBank/DDBJ databases">
        <title>Fulvivirga kasyanovii gen. nov., sp nov., a novel member of the phylum Bacteroidetes isolated from seawater in a mussel farm.</title>
        <authorList>
            <person name="Zhao L.-H."/>
            <person name="Wang Z.-J."/>
        </authorList>
    </citation>
    <scope>NUCLEOTIDE SEQUENCE</scope>
    <source>
        <strain evidence="2">2943</strain>
    </source>
</reference>
<keyword evidence="3" id="KW-1185">Reference proteome</keyword>
<sequence length="316" mass="34974">MSEVEKIDAYFGNEMTEAEQIDFENSVQNDPTLKKEFEFQNDIVNALRETRKAELKAMLNKVPVSGSMSTSSSFSVGKIASLIVGAAIMGVSVYFLTNSDAAGSLATESTTETQPVKPETLLESAVPSEKSNSQQDLIATESTQLSSSESNDATVQSFSGVESSPKNSENKMNTTTSSTVESEEQKVVVSKPEINKPVISNFNDATNNTDSLEAPGGSLVNKTYKEQRSMEVEIEEGSKKHNFHYHFVNGKLFLLGDFDKNLYEILEINTTTDKAIFLYYKGLYYNLDKNQEKISALTPIKDNSLVEKLERIRSEE</sequence>
<dbReference type="AlphaFoldDB" id="A0A937K2K6"/>
<dbReference type="RefSeq" id="WP_202246275.1">
    <property type="nucleotide sequence ID" value="NZ_JAESIY010000013.1"/>
</dbReference>
<evidence type="ECO:0000313" key="3">
    <source>
        <dbReference type="Proteomes" id="UP000659388"/>
    </source>
</evidence>
<name>A0A937K2K6_9BACT</name>
<feature type="compositionally biased region" description="Polar residues" evidence="1">
    <location>
        <begin position="199"/>
        <end position="211"/>
    </location>
</feature>
<accession>A0A937K2K6</accession>
<comment type="caution">
    <text evidence="2">The sequence shown here is derived from an EMBL/GenBank/DDBJ whole genome shotgun (WGS) entry which is preliminary data.</text>
</comment>
<evidence type="ECO:0000256" key="1">
    <source>
        <dbReference type="SAM" id="MobiDB-lite"/>
    </source>
</evidence>
<organism evidence="2 3">
    <name type="scientific">Fulvivirga sediminis</name>
    <dbReference type="NCBI Taxonomy" id="2803949"/>
    <lineage>
        <taxon>Bacteria</taxon>
        <taxon>Pseudomonadati</taxon>
        <taxon>Bacteroidota</taxon>
        <taxon>Cytophagia</taxon>
        <taxon>Cytophagales</taxon>
        <taxon>Fulvivirgaceae</taxon>
        <taxon>Fulvivirga</taxon>
    </lineage>
</organism>
<dbReference type="Proteomes" id="UP000659388">
    <property type="component" value="Unassembled WGS sequence"/>
</dbReference>
<gene>
    <name evidence="2" type="ORF">JL102_20170</name>
</gene>
<evidence type="ECO:0000313" key="2">
    <source>
        <dbReference type="EMBL" id="MBL3658480.1"/>
    </source>
</evidence>
<proteinExistence type="predicted"/>
<feature type="region of interest" description="Disordered" evidence="1">
    <location>
        <begin position="199"/>
        <end position="218"/>
    </location>
</feature>
<feature type="compositionally biased region" description="Polar residues" evidence="1">
    <location>
        <begin position="129"/>
        <end position="173"/>
    </location>
</feature>
<feature type="region of interest" description="Disordered" evidence="1">
    <location>
        <begin position="106"/>
        <end position="188"/>
    </location>
</feature>
<dbReference type="EMBL" id="JAESIY010000013">
    <property type="protein sequence ID" value="MBL3658480.1"/>
    <property type="molecule type" value="Genomic_DNA"/>
</dbReference>